<dbReference type="Proteomes" id="UP000326062">
    <property type="component" value="Chromosome 2"/>
</dbReference>
<proteinExistence type="predicted"/>
<reference evidence="2 3" key="1">
    <citation type="submission" date="2019-06" db="EMBL/GenBank/DDBJ databases">
        <title>Discovery of a novel chromosome fission-fusion reversal in muntjac.</title>
        <authorList>
            <person name="Mudd A.B."/>
            <person name="Bredeson J.V."/>
            <person name="Baum R."/>
            <person name="Hockemeyer D."/>
            <person name="Rokhsar D.S."/>
        </authorList>
    </citation>
    <scope>NUCLEOTIDE SEQUENCE [LARGE SCALE GENOMIC DNA]</scope>
    <source>
        <strain evidence="2">UCam_UCB_Mr</strain>
        <tissue evidence="2">Fibroblast cell line</tissue>
    </source>
</reference>
<feature type="non-terminal residue" evidence="2">
    <location>
        <position position="1"/>
    </location>
</feature>
<evidence type="ECO:0000256" key="1">
    <source>
        <dbReference type="SAM" id="MobiDB-lite"/>
    </source>
</evidence>
<comment type="caution">
    <text evidence="2">The sequence shown here is derived from an EMBL/GenBank/DDBJ whole genome shotgun (WGS) entry which is preliminary data.</text>
</comment>
<evidence type="ECO:0000313" key="2">
    <source>
        <dbReference type="EMBL" id="KAB0384398.1"/>
    </source>
</evidence>
<sequence length="84" mass="8638">SAIFVDAQVSSAVFQLKRITDGIPERPPDHSGCTSSPSFRTMTAQPRALATVGLAFRPFSSPPELPGVMEPGDPGGSANEPAAG</sequence>
<dbReference type="EMBL" id="VCEB01000002">
    <property type="protein sequence ID" value="KAB0384398.1"/>
    <property type="molecule type" value="Genomic_DNA"/>
</dbReference>
<gene>
    <name evidence="2" type="ORF">FD755_006315</name>
</gene>
<organism evidence="2 3">
    <name type="scientific">Muntiacus reevesi</name>
    <name type="common">Reeves' muntjac</name>
    <name type="synonym">Cervus reevesi</name>
    <dbReference type="NCBI Taxonomy" id="9886"/>
    <lineage>
        <taxon>Eukaryota</taxon>
        <taxon>Metazoa</taxon>
        <taxon>Chordata</taxon>
        <taxon>Craniata</taxon>
        <taxon>Vertebrata</taxon>
        <taxon>Euteleostomi</taxon>
        <taxon>Mammalia</taxon>
        <taxon>Eutheria</taxon>
        <taxon>Laurasiatheria</taxon>
        <taxon>Artiodactyla</taxon>
        <taxon>Ruminantia</taxon>
        <taxon>Pecora</taxon>
        <taxon>Cervidae</taxon>
        <taxon>Muntiacinae</taxon>
        <taxon>Muntiacus</taxon>
    </lineage>
</organism>
<feature type="region of interest" description="Disordered" evidence="1">
    <location>
        <begin position="61"/>
        <end position="84"/>
    </location>
</feature>
<evidence type="ECO:0000313" key="3">
    <source>
        <dbReference type="Proteomes" id="UP000326062"/>
    </source>
</evidence>
<name>A0A5J5MVW9_MUNRE</name>
<keyword evidence="3" id="KW-1185">Reference proteome</keyword>
<dbReference type="AlphaFoldDB" id="A0A5J5MVW9"/>
<accession>A0A5J5MVW9</accession>
<protein>
    <submittedName>
        <fullName evidence="2">Uncharacterized protein</fullName>
    </submittedName>
</protein>